<reference evidence="1" key="1">
    <citation type="submission" date="2021-03" db="EMBL/GenBank/DDBJ databases">
        <title>Draft genome sequence of rust myrtle Austropuccinia psidii MF-1, a brazilian biotype.</title>
        <authorList>
            <person name="Quecine M.C."/>
            <person name="Pachon D.M.R."/>
            <person name="Bonatelli M.L."/>
            <person name="Correr F.H."/>
            <person name="Franceschini L.M."/>
            <person name="Leite T.F."/>
            <person name="Margarido G.R.A."/>
            <person name="Almeida C.A."/>
            <person name="Ferrarezi J.A."/>
            <person name="Labate C.A."/>
        </authorList>
    </citation>
    <scope>NUCLEOTIDE SEQUENCE</scope>
    <source>
        <strain evidence="1">MF-1</strain>
    </source>
</reference>
<sequence length="71" mass="7926">MASSGNFYPSQIYDGYKACHYCFIGKRPCHCTRVPTSSFSHYLWSRKDGPFGKEFPAPEAPTPDGTSGYSH</sequence>
<proteinExistence type="predicted"/>
<dbReference type="EMBL" id="AVOT02143822">
    <property type="protein sequence ID" value="MBW0591577.1"/>
    <property type="molecule type" value="Genomic_DNA"/>
</dbReference>
<protein>
    <submittedName>
        <fullName evidence="1">Uncharacterized protein</fullName>
    </submittedName>
</protein>
<feature type="non-terminal residue" evidence="1">
    <location>
        <position position="71"/>
    </location>
</feature>
<organism evidence="1 2">
    <name type="scientific">Austropuccinia psidii MF-1</name>
    <dbReference type="NCBI Taxonomy" id="1389203"/>
    <lineage>
        <taxon>Eukaryota</taxon>
        <taxon>Fungi</taxon>
        <taxon>Dikarya</taxon>
        <taxon>Basidiomycota</taxon>
        <taxon>Pucciniomycotina</taxon>
        <taxon>Pucciniomycetes</taxon>
        <taxon>Pucciniales</taxon>
        <taxon>Sphaerophragmiaceae</taxon>
        <taxon>Austropuccinia</taxon>
    </lineage>
</organism>
<dbReference type="AlphaFoldDB" id="A0A9Q3QD70"/>
<comment type="caution">
    <text evidence="1">The sequence shown here is derived from an EMBL/GenBank/DDBJ whole genome shotgun (WGS) entry which is preliminary data.</text>
</comment>
<keyword evidence="2" id="KW-1185">Reference proteome</keyword>
<accession>A0A9Q3QD70</accession>
<evidence type="ECO:0000313" key="1">
    <source>
        <dbReference type="EMBL" id="MBW0591577.1"/>
    </source>
</evidence>
<dbReference type="Proteomes" id="UP000765509">
    <property type="component" value="Unassembled WGS sequence"/>
</dbReference>
<gene>
    <name evidence="1" type="ORF">O181_131292</name>
</gene>
<evidence type="ECO:0000313" key="2">
    <source>
        <dbReference type="Proteomes" id="UP000765509"/>
    </source>
</evidence>
<name>A0A9Q3QD70_9BASI</name>